<dbReference type="InterPro" id="IPR045844">
    <property type="entry name" value="RRM_Ist3-like"/>
</dbReference>
<feature type="domain" description="RRM" evidence="8">
    <location>
        <begin position="36"/>
        <end position="114"/>
    </location>
</feature>
<evidence type="ECO:0000313" key="10">
    <source>
        <dbReference type="EMBL" id="KAK9126137.1"/>
    </source>
</evidence>
<evidence type="ECO:0000256" key="6">
    <source>
        <dbReference type="PROSITE-ProRule" id="PRU00723"/>
    </source>
</evidence>
<dbReference type="Proteomes" id="UP001419268">
    <property type="component" value="Unassembled WGS sequence"/>
</dbReference>
<dbReference type="GO" id="GO:0071013">
    <property type="term" value="C:catalytic step 2 spliceosome"/>
    <property type="evidence" value="ECO:0007669"/>
    <property type="project" value="TreeGrafter"/>
</dbReference>
<dbReference type="PROSITE" id="PS50102">
    <property type="entry name" value="RRM"/>
    <property type="match status" value="1"/>
</dbReference>
<keyword evidence="2 6" id="KW-0863">Zinc-finger</keyword>
<evidence type="ECO:0000259" key="8">
    <source>
        <dbReference type="PROSITE" id="PS50102"/>
    </source>
</evidence>
<evidence type="ECO:0000256" key="7">
    <source>
        <dbReference type="SAM" id="MobiDB-lite"/>
    </source>
</evidence>
<feature type="compositionally biased region" description="Gly residues" evidence="7">
    <location>
        <begin position="215"/>
        <end position="229"/>
    </location>
</feature>
<dbReference type="InterPro" id="IPR051847">
    <property type="entry name" value="RNA_proc/Spliceosome_comp"/>
</dbReference>
<feature type="compositionally biased region" description="Basic and acidic residues" evidence="7">
    <location>
        <begin position="407"/>
        <end position="478"/>
    </location>
</feature>
<keyword evidence="1 6" id="KW-0479">Metal-binding</keyword>
<dbReference type="GO" id="GO:0003723">
    <property type="term" value="F:RNA binding"/>
    <property type="evidence" value="ECO:0007669"/>
    <property type="project" value="UniProtKB-UniRule"/>
</dbReference>
<dbReference type="PROSITE" id="PS50103">
    <property type="entry name" value="ZF_C3H1"/>
    <property type="match status" value="1"/>
</dbReference>
<dbReference type="GO" id="GO:0000398">
    <property type="term" value="P:mRNA splicing, via spliceosome"/>
    <property type="evidence" value="ECO:0007669"/>
    <property type="project" value="InterPro"/>
</dbReference>
<dbReference type="InterPro" id="IPR036855">
    <property type="entry name" value="Znf_CCCH_sf"/>
</dbReference>
<feature type="domain" description="C3H1-type" evidence="9">
    <location>
        <begin position="130"/>
        <end position="157"/>
    </location>
</feature>
<evidence type="ECO:0000259" key="9">
    <source>
        <dbReference type="PROSITE" id="PS50103"/>
    </source>
</evidence>
<dbReference type="AlphaFoldDB" id="A0AAP0J4F3"/>
<dbReference type="GO" id="GO:0005686">
    <property type="term" value="C:U2 snRNP"/>
    <property type="evidence" value="ECO:0007669"/>
    <property type="project" value="TreeGrafter"/>
</dbReference>
<dbReference type="InterPro" id="IPR000571">
    <property type="entry name" value="Znf_CCCH"/>
</dbReference>
<dbReference type="GO" id="GO:0071011">
    <property type="term" value="C:precatalytic spliceosome"/>
    <property type="evidence" value="ECO:0007669"/>
    <property type="project" value="TreeGrafter"/>
</dbReference>
<feature type="zinc finger region" description="C3H1-type" evidence="6">
    <location>
        <begin position="130"/>
        <end position="157"/>
    </location>
</feature>
<dbReference type="SUPFAM" id="SSF54928">
    <property type="entry name" value="RNA-binding domain, RBD"/>
    <property type="match status" value="1"/>
</dbReference>
<dbReference type="InterPro" id="IPR035979">
    <property type="entry name" value="RBD_domain_sf"/>
</dbReference>
<dbReference type="PANTHER" id="PTHR45880">
    <property type="entry name" value="RNA-BINDING MOTIF PROTEIN, X-LINKED 2"/>
    <property type="match status" value="1"/>
</dbReference>
<dbReference type="Gene3D" id="1.20.120.1350">
    <property type="entry name" value="Pneumovirus matrix protein 2 (M2), zinc-binding domain"/>
    <property type="match status" value="1"/>
</dbReference>
<dbReference type="SMART" id="SM00360">
    <property type="entry name" value="RRM"/>
    <property type="match status" value="1"/>
</dbReference>
<reference evidence="10 11" key="1">
    <citation type="submission" date="2024-01" db="EMBL/GenBank/DDBJ databases">
        <title>Genome assemblies of Stephania.</title>
        <authorList>
            <person name="Yang L."/>
        </authorList>
    </citation>
    <scope>NUCLEOTIDE SEQUENCE [LARGE SCALE GENOMIC DNA]</scope>
    <source>
        <strain evidence="10">JXDWG</strain>
        <tissue evidence="10">Leaf</tissue>
    </source>
</reference>
<evidence type="ECO:0000256" key="1">
    <source>
        <dbReference type="ARBA" id="ARBA00022723"/>
    </source>
</evidence>
<dbReference type="SMART" id="SM00356">
    <property type="entry name" value="ZnF_C3H1"/>
    <property type="match status" value="1"/>
</dbReference>
<dbReference type="InterPro" id="IPR000504">
    <property type="entry name" value="RRM_dom"/>
</dbReference>
<dbReference type="FunFam" id="3.30.70.330:FF:000462">
    <property type="entry name" value="Zinc finger CCCH domain-containing protein 25"/>
    <property type="match status" value="1"/>
</dbReference>
<dbReference type="Gene3D" id="3.30.70.330">
    <property type="match status" value="1"/>
</dbReference>
<dbReference type="InterPro" id="IPR012677">
    <property type="entry name" value="Nucleotide-bd_a/b_plait_sf"/>
</dbReference>
<feature type="region of interest" description="Disordered" evidence="7">
    <location>
        <begin position="300"/>
        <end position="535"/>
    </location>
</feature>
<dbReference type="PANTHER" id="PTHR45880:SF1">
    <property type="entry name" value="RNA-BINDING MOTIF PROTEIN, X-LINKED 2"/>
    <property type="match status" value="1"/>
</dbReference>
<dbReference type="CDD" id="cd12411">
    <property type="entry name" value="RRM_ist3_like"/>
    <property type="match status" value="1"/>
</dbReference>
<protein>
    <submittedName>
        <fullName evidence="10">Uncharacterized protein</fullName>
    </submittedName>
</protein>
<proteinExistence type="predicted"/>
<accession>A0AAP0J4F3</accession>
<evidence type="ECO:0000256" key="3">
    <source>
        <dbReference type="ARBA" id="ARBA00022833"/>
    </source>
</evidence>
<feature type="compositionally biased region" description="Basic and acidic residues" evidence="7">
    <location>
        <begin position="307"/>
        <end position="382"/>
    </location>
</feature>
<feature type="region of interest" description="Disordered" evidence="7">
    <location>
        <begin position="198"/>
        <end position="237"/>
    </location>
</feature>
<dbReference type="Pfam" id="PF00642">
    <property type="entry name" value="zf-CCCH"/>
    <property type="match status" value="1"/>
</dbReference>
<evidence type="ECO:0000256" key="4">
    <source>
        <dbReference type="ARBA" id="ARBA00022884"/>
    </source>
</evidence>
<comment type="caution">
    <text evidence="10">The sequence shown here is derived from an EMBL/GenBank/DDBJ whole genome shotgun (WGS) entry which is preliminary data.</text>
</comment>
<feature type="compositionally biased region" description="Basic and acidic residues" evidence="7">
    <location>
        <begin position="388"/>
        <end position="401"/>
    </location>
</feature>
<dbReference type="SUPFAM" id="SSF90229">
    <property type="entry name" value="CCCH zinc finger"/>
    <property type="match status" value="1"/>
</dbReference>
<feature type="compositionally biased region" description="Basic and acidic residues" evidence="7">
    <location>
        <begin position="486"/>
        <end position="535"/>
    </location>
</feature>
<keyword evidence="4 5" id="KW-0694">RNA-binding</keyword>
<evidence type="ECO:0000313" key="11">
    <source>
        <dbReference type="Proteomes" id="UP001419268"/>
    </source>
</evidence>
<sequence>MNPLTLVKRIQKINSKEAELGISEQASWHSKYKDSAYVFVGGVPFDLTEGDLLAVFAQYGEIVDVNLVRDKGTGKSKGFAFIAYEDQRSTNLAVDNLNGASVLGRIIRVDHVSKYKKKEEEDEEEEQRKKEERGVCRAFQRGECNRGAACKFSHNEQHAKLYAIAFPLSCAGIDEDGPREGFHAAGGARFILRLPCSSRERESPSPPHLRARCLKGGGAQRRDGAGGPLPGRQGAATPLPAATERLVWYGRGGRVPLLSCYLMGGVPCDAPLVLATPSPVMATTISSLAAPNDIVFHKRGANTGWGAKDEVPRWKNDKYDGPSKKQKSIHDTSLDDKHNSFFKGENSRVKLDNEDARTSRAEDREAWPKRSEKDPREEERKDIKRRYGNKESHVEDWDKRETKRKLEKYERDQNTKEDRDRKGREDRSARHELERNKKEDDSRRGWKERLGRHESEPNSKDHKRRGREEKSDRHDTELNSKSYDSGAREEKTDGKYSQKNPQDDRDLRNNKHLRHDRDSSSRHRRGEADQQRSYK</sequence>
<organism evidence="10 11">
    <name type="scientific">Stephania cephalantha</name>
    <dbReference type="NCBI Taxonomy" id="152367"/>
    <lineage>
        <taxon>Eukaryota</taxon>
        <taxon>Viridiplantae</taxon>
        <taxon>Streptophyta</taxon>
        <taxon>Embryophyta</taxon>
        <taxon>Tracheophyta</taxon>
        <taxon>Spermatophyta</taxon>
        <taxon>Magnoliopsida</taxon>
        <taxon>Ranunculales</taxon>
        <taxon>Menispermaceae</taxon>
        <taxon>Menispermoideae</taxon>
        <taxon>Cissampelideae</taxon>
        <taxon>Stephania</taxon>
    </lineage>
</organism>
<evidence type="ECO:0000256" key="2">
    <source>
        <dbReference type="ARBA" id="ARBA00022771"/>
    </source>
</evidence>
<evidence type="ECO:0000256" key="5">
    <source>
        <dbReference type="PROSITE-ProRule" id="PRU00176"/>
    </source>
</evidence>
<keyword evidence="11" id="KW-1185">Reference proteome</keyword>
<dbReference type="GO" id="GO:0008270">
    <property type="term" value="F:zinc ion binding"/>
    <property type="evidence" value="ECO:0007669"/>
    <property type="project" value="UniProtKB-KW"/>
</dbReference>
<keyword evidence="3 6" id="KW-0862">Zinc</keyword>
<dbReference type="EMBL" id="JBBNAG010000006">
    <property type="protein sequence ID" value="KAK9126137.1"/>
    <property type="molecule type" value="Genomic_DNA"/>
</dbReference>
<name>A0AAP0J4F3_9MAGN</name>
<dbReference type="Pfam" id="PF00076">
    <property type="entry name" value="RRM_1"/>
    <property type="match status" value="1"/>
</dbReference>
<gene>
    <name evidence="10" type="ORF">Scep_014983</name>
</gene>